<dbReference type="RefSeq" id="WP_345736405.1">
    <property type="nucleotide sequence ID" value="NZ_BAABIA010000004.1"/>
</dbReference>
<dbReference type="InterPro" id="IPR007637">
    <property type="entry name" value="Restrct_endonuc_II_DpnII-like"/>
</dbReference>
<dbReference type="Proteomes" id="UP001499852">
    <property type="component" value="Unassembled WGS sequence"/>
</dbReference>
<dbReference type="Pfam" id="PF04556">
    <property type="entry name" value="DpnII"/>
    <property type="match status" value="1"/>
</dbReference>
<accession>A0ABP9P6G6</accession>
<reference evidence="3" key="1">
    <citation type="journal article" date="2019" name="Int. J. Syst. Evol. Microbiol.">
        <title>The Global Catalogue of Microorganisms (GCM) 10K type strain sequencing project: providing services to taxonomists for standard genome sequencing and annotation.</title>
        <authorList>
            <consortium name="The Broad Institute Genomics Platform"/>
            <consortium name="The Broad Institute Genome Sequencing Center for Infectious Disease"/>
            <person name="Wu L."/>
            <person name="Ma J."/>
        </authorList>
    </citation>
    <scope>NUCLEOTIDE SEQUENCE [LARGE SCALE GENOMIC DNA]</scope>
    <source>
        <strain evidence="3">JCM 18053</strain>
    </source>
</reference>
<evidence type="ECO:0000313" key="2">
    <source>
        <dbReference type="EMBL" id="GAA5140013.1"/>
    </source>
</evidence>
<feature type="domain" description="Restriction endonuclease type II DpnII-like" evidence="1">
    <location>
        <begin position="173"/>
        <end position="247"/>
    </location>
</feature>
<dbReference type="EMBL" id="BAABIA010000004">
    <property type="protein sequence ID" value="GAA5140013.1"/>
    <property type="molecule type" value="Genomic_DNA"/>
</dbReference>
<organism evidence="2 3">
    <name type="scientific">Prosthecobacter algae</name>
    <dbReference type="NCBI Taxonomy" id="1144682"/>
    <lineage>
        <taxon>Bacteria</taxon>
        <taxon>Pseudomonadati</taxon>
        <taxon>Verrucomicrobiota</taxon>
        <taxon>Verrucomicrobiia</taxon>
        <taxon>Verrucomicrobiales</taxon>
        <taxon>Verrucomicrobiaceae</taxon>
        <taxon>Prosthecobacter</taxon>
    </lineage>
</organism>
<keyword evidence="3" id="KW-1185">Reference proteome</keyword>
<proteinExistence type="predicted"/>
<evidence type="ECO:0000259" key="1">
    <source>
        <dbReference type="Pfam" id="PF04556"/>
    </source>
</evidence>
<protein>
    <recommendedName>
        <fullName evidence="1">Restriction endonuclease type II DpnII-like domain-containing protein</fullName>
    </recommendedName>
</protein>
<comment type="caution">
    <text evidence="2">The sequence shown here is derived from an EMBL/GenBank/DDBJ whole genome shotgun (WGS) entry which is preliminary data.</text>
</comment>
<name>A0ABP9P6G6_9BACT</name>
<gene>
    <name evidence="2" type="ORF">GCM10023213_21790</name>
</gene>
<evidence type="ECO:0000313" key="3">
    <source>
        <dbReference type="Proteomes" id="UP001499852"/>
    </source>
</evidence>
<sequence length="284" mass="31672">MKRYRQTFEEISASLIPIEASWLDSHAEGVIALLKHLPEKAAYADADVAALLATNFEQATTAIRLFLDVSKDDYTHRMQELLGPGGIGKKRYLADPPAYLKALNQLELCKLMTQAIHQPLHWSDVLIERLKGGRGSAIKGQTRGRGMEDFVEGIVRSIFSDEQVAVRCRFTGAKGQSTEKADFAIPSANDPVILIEVKAYGATGSKQTDVLGDIARIVEEKRHDTVLLLVTDGITWKQRTNDLRKLVALQNEGKIHRIYTKSMAEDLRSDLETLRSENDFQPTP</sequence>